<dbReference type="InterPro" id="IPR050316">
    <property type="entry name" value="Tyrosinase/Hemocyanin"/>
</dbReference>
<protein>
    <submittedName>
        <fullName evidence="5">Secreted protein</fullName>
    </submittedName>
</protein>
<dbReference type="GO" id="GO:0046872">
    <property type="term" value="F:metal ion binding"/>
    <property type="evidence" value="ECO:0007669"/>
    <property type="project" value="UniProtKB-KW"/>
</dbReference>
<evidence type="ECO:0000313" key="5">
    <source>
        <dbReference type="EMBL" id="AIG56365.1"/>
    </source>
</evidence>
<keyword evidence="2" id="KW-0186">Copper</keyword>
<feature type="chain" id="PRO_5002026934" evidence="3">
    <location>
        <begin position="19"/>
        <end position="438"/>
    </location>
</feature>
<evidence type="ECO:0000256" key="2">
    <source>
        <dbReference type="ARBA" id="ARBA00023008"/>
    </source>
</evidence>
<dbReference type="GO" id="GO:0016491">
    <property type="term" value="F:oxidoreductase activity"/>
    <property type="evidence" value="ECO:0007669"/>
    <property type="project" value="InterPro"/>
</dbReference>
<evidence type="ECO:0000259" key="4">
    <source>
        <dbReference type="Pfam" id="PF00264"/>
    </source>
</evidence>
<name>A0A0A7CPF4_ACHHY</name>
<keyword evidence="1" id="KW-0479">Metal-binding</keyword>
<dbReference type="PANTHER" id="PTHR11474">
    <property type="entry name" value="TYROSINASE FAMILY MEMBER"/>
    <property type="match status" value="1"/>
</dbReference>
<keyword evidence="3" id="KW-0732">Signal</keyword>
<dbReference type="PANTHER" id="PTHR11474:SF126">
    <property type="entry name" value="TYROSINASE-LIKE PROTEIN TYR-1-RELATED"/>
    <property type="match status" value="1"/>
</dbReference>
<dbReference type="SUPFAM" id="SSF48056">
    <property type="entry name" value="Di-copper centre-containing domain"/>
    <property type="match status" value="1"/>
</dbReference>
<feature type="domain" description="Tyrosinase copper-binding" evidence="4">
    <location>
        <begin position="57"/>
        <end position="112"/>
    </location>
</feature>
<dbReference type="InterPro" id="IPR002227">
    <property type="entry name" value="Tyrosinase_Cu-bd"/>
</dbReference>
<evidence type="ECO:0000256" key="1">
    <source>
        <dbReference type="ARBA" id="ARBA00022723"/>
    </source>
</evidence>
<proteinExistence type="predicted"/>
<dbReference type="AlphaFoldDB" id="A0A0A7CPF4"/>
<feature type="signal peptide" evidence="3">
    <location>
        <begin position="1"/>
        <end position="18"/>
    </location>
</feature>
<dbReference type="EMBL" id="KM038904">
    <property type="protein sequence ID" value="AIG56365.1"/>
    <property type="molecule type" value="Genomic_DNA"/>
</dbReference>
<dbReference type="Pfam" id="PF00264">
    <property type="entry name" value="Tyrosinase"/>
    <property type="match status" value="1"/>
</dbReference>
<dbReference type="InterPro" id="IPR008922">
    <property type="entry name" value="Di-copper_centre_dom_sf"/>
</dbReference>
<accession>A0A0A7CPF4</accession>
<reference evidence="5" key="1">
    <citation type="journal article" date="2014" name="Genome Biol. Evol.">
        <title>The secreted proteins of Achlya hypogyna and Thraustotheca clavata identify the ancestral oomycete secretome and reveal gene acquisitions by horizontal gene transfer.</title>
        <authorList>
            <person name="Misner I."/>
            <person name="Blouin N."/>
            <person name="Leonard G."/>
            <person name="Richards T.A."/>
            <person name="Lane C.E."/>
        </authorList>
    </citation>
    <scope>NUCLEOTIDE SEQUENCE</scope>
    <source>
        <strain evidence="5">ATCC 48635</strain>
    </source>
</reference>
<evidence type="ECO:0000256" key="3">
    <source>
        <dbReference type="SAM" id="SignalP"/>
    </source>
</evidence>
<organism evidence="5">
    <name type="scientific">Achlya hypogyna</name>
    <name type="common">Oomycete</name>
    <name type="synonym">Protoachlya hypogyna</name>
    <dbReference type="NCBI Taxonomy" id="1202772"/>
    <lineage>
        <taxon>Eukaryota</taxon>
        <taxon>Sar</taxon>
        <taxon>Stramenopiles</taxon>
        <taxon>Oomycota</taxon>
        <taxon>Saprolegniomycetes</taxon>
        <taxon>Saprolegniales</taxon>
        <taxon>Achlyaceae</taxon>
        <taxon>Achlya</taxon>
    </lineage>
</organism>
<sequence>MRFQYLIHALLFATVVLGQTTQCTKPRVRRAWSQMPAADKALYIEAVALGMQRGYHHKFVEIHMEPSSEREAHGCLFFYWHRAFLLAYENMLRSLGNKFACVTIPFWDYGPLGASFIAGSCKNMLDCGTLLRDFGSSLPTGSKGPLMLTANGMRFQTDNCVTSAMTKNFCQSSTAYNSNKCYNCMPRNDWSKVEVPPDVNVLNVYNNILGDVPATLDGVTSGVHPPANKGRDPRTWSSCRNYVGRTILPSDTITMKVGETGARTTSVWSSTSSVASFFKGLPQKYPDYADTTKLGANSYSYDFTGTTLNSMNKQCSKFRPTAAASFLTAPADTSVNSTDVTKEISWLNQATALASKYYTESRDVNHQVQLMLCVYYNECLGGVFDYSDEFKANFRATTQPPCKRMIDELASGDATIGVIGWEQVMLKNYPCNTPSSVF</sequence>
<dbReference type="Gene3D" id="1.10.1280.10">
    <property type="entry name" value="Di-copper center containing domain from catechol oxidase"/>
    <property type="match status" value="1"/>
</dbReference>